<reference evidence="6" key="1">
    <citation type="journal article" date="2021" name="BMC Genomics">
        <title>Chromosome-level genome assembly and manually-curated proteome of model necrotroph Parastagonospora nodorum Sn15 reveals a genome-wide trove of candidate effector homologs, and redundancy of virulence-related functions within an accessory chromosome.</title>
        <authorList>
            <person name="Bertazzoni S."/>
            <person name="Jones D.A.B."/>
            <person name="Phan H.T."/>
            <person name="Tan K.-C."/>
            <person name="Hane J.K."/>
        </authorList>
    </citation>
    <scope>NUCLEOTIDE SEQUENCE [LARGE SCALE GENOMIC DNA]</scope>
    <source>
        <strain evidence="6">SN15 / ATCC MYA-4574 / FGSC 10173)</strain>
    </source>
</reference>
<feature type="region of interest" description="Disordered" evidence="2">
    <location>
        <begin position="112"/>
        <end position="169"/>
    </location>
</feature>
<feature type="compositionally biased region" description="Polar residues" evidence="2">
    <location>
        <begin position="1"/>
        <end position="10"/>
    </location>
</feature>
<protein>
    <recommendedName>
        <fullName evidence="7">G domain-containing protein</fullName>
    </recommendedName>
</protein>
<evidence type="ECO:0000256" key="2">
    <source>
        <dbReference type="SAM" id="MobiDB-lite"/>
    </source>
</evidence>
<dbReference type="SUPFAM" id="SSF52540">
    <property type="entry name" value="P-loop containing nucleoside triphosphate hydrolases"/>
    <property type="match status" value="1"/>
</dbReference>
<feature type="region of interest" description="Disordered" evidence="2">
    <location>
        <begin position="1"/>
        <end position="21"/>
    </location>
</feature>
<sequence>MEDLQQSTPTPDREASPLFEPELPKTIVQHVTAMETIEKEPEVIPIPGTPVQERMPTPPSPVLVAVVDQMPILPSPVITIEKVDTAEEELTPHFVQKLKDIEDVARAQMAGWDPKYQGQPIEKGSASAGAGMKRKASEMDTDSSDEGDDADSEDGGDEVQPFDPNSLDRPKLPIYHPGFSLTENIALHTLQVFTDFIKVTKSNGYNDDEVTYLWNEIMRSTKIPYRDAVKLAVAGETGAGKSALLNAILGVLNLTIESDGGGACTCVITEFRQSPSTQTAPFAAEVQFYCLEMCRKLVTDLFKQWFTVKQKQSQNPDDVDDEELSQMATARDCLNQLFADRLGFDSVENFMSTAASVNDRKVVKQLMTWTTEIHRMFIEDGETSVHFTSSTPEELTEMYHPFTRECQNASFRDRPLRFTPWPLVQIVRVTLSSPILKQNVIIADVPGGSDVNYFRIDNASRYLQQCDMTVVVGKIDRLQDNVGFRQQYMDAFRRRRSGSVILVATRSDDLNDEGGSTLVMDTTAEEQLALITSKITNVETKLKVIGNDMERYRINNNKKTKKVLRAQRKKLLSRKIALEKERKEVRIACRSKQVARVITQNYRADTGDEANVPVFCVSNRMFMRHLRGYDKDSSETVPTMSIDETQIPALCSHIYSLPSRGRTASLDHFIKVSMQTLLSVIQMSCSTTTMARVKHLTAVVSDSRGNISTKIDALATAFKTTDIKAIEDELADHTVQTRFDKHAIRCLNKWENLNAATHRAVMNKKGVYVQKKKNLFMNWNEELMSSVRPIIDQAFRSLLDKSVENFKAEAAQTIKEALRDLNHVLKNDPTALACDAYKTCFSDNLKRYELEFTRLVDVAAKDLNNRLIKIHLNAYKLRPDDYFPEAMKSFYSKAFKTPKTAPAKTMFESRCAYLKEAIPGPEGPYSFLSGWVEEDASKVMDEVSETLRTNVDNVLKQVHNAFEYMKKRKENDSPLGKKFRTELHQLVAEAKRIMEEVAQDSLELCKQYK</sequence>
<dbReference type="Pfam" id="PF00350">
    <property type="entry name" value="Dynamin_N"/>
    <property type="match status" value="1"/>
</dbReference>
<dbReference type="AlphaFoldDB" id="A0A7U2F636"/>
<evidence type="ECO:0000256" key="1">
    <source>
        <dbReference type="SAM" id="Coils"/>
    </source>
</evidence>
<keyword evidence="6" id="KW-1185">Reference proteome</keyword>
<evidence type="ECO:0000259" key="4">
    <source>
        <dbReference type="Pfam" id="PF24564"/>
    </source>
</evidence>
<evidence type="ECO:0000313" key="6">
    <source>
        <dbReference type="Proteomes" id="UP000663193"/>
    </source>
</evidence>
<dbReference type="EMBL" id="CP069031">
    <property type="protein sequence ID" value="QRC99413.1"/>
    <property type="molecule type" value="Genomic_DNA"/>
</dbReference>
<feature type="coiled-coil region" evidence="1">
    <location>
        <begin position="549"/>
        <end position="581"/>
    </location>
</feature>
<keyword evidence="1" id="KW-0175">Coiled coil</keyword>
<dbReference type="PANTHER" id="PTHR36681:SF3">
    <property type="entry name" value="NUCLEAR GTPASE, GERMINAL CENTER-ASSOCIATED, TANDEM DUPLICATE 3"/>
    <property type="match status" value="1"/>
</dbReference>
<dbReference type="Proteomes" id="UP000663193">
    <property type="component" value="Chromosome 9"/>
</dbReference>
<dbReference type="PANTHER" id="PTHR36681">
    <property type="entry name" value="NUCLEAR GTPASE, GERMINAL CENTER-ASSOCIATED, TANDEM DUPLICATE 3"/>
    <property type="match status" value="1"/>
</dbReference>
<dbReference type="Gene3D" id="3.40.50.300">
    <property type="entry name" value="P-loop containing nucleotide triphosphate hydrolases"/>
    <property type="match status" value="1"/>
</dbReference>
<feature type="domain" description="Dynamin N-terminal" evidence="3">
    <location>
        <begin position="231"/>
        <end position="482"/>
    </location>
</feature>
<dbReference type="InterPro" id="IPR056024">
    <property type="entry name" value="DUF7605"/>
</dbReference>
<name>A0A7U2F636_PHANO</name>
<accession>A0A7U2F636</accession>
<feature type="domain" description="DUF7605" evidence="4">
    <location>
        <begin position="738"/>
        <end position="896"/>
    </location>
</feature>
<dbReference type="OMA" id="LAICHIG"/>
<evidence type="ECO:0000313" key="5">
    <source>
        <dbReference type="EMBL" id="QRC99413.1"/>
    </source>
</evidence>
<evidence type="ECO:0000259" key="3">
    <source>
        <dbReference type="Pfam" id="PF00350"/>
    </source>
</evidence>
<proteinExistence type="predicted"/>
<feature type="compositionally biased region" description="Acidic residues" evidence="2">
    <location>
        <begin position="139"/>
        <end position="157"/>
    </location>
</feature>
<dbReference type="VEuPathDB" id="FungiDB:JI435_143300"/>
<dbReference type="OrthoDB" id="5427350at2759"/>
<evidence type="ECO:0008006" key="7">
    <source>
        <dbReference type="Google" id="ProtNLM"/>
    </source>
</evidence>
<dbReference type="Pfam" id="PF24564">
    <property type="entry name" value="DUF7605"/>
    <property type="match status" value="1"/>
</dbReference>
<gene>
    <name evidence="5" type="ORF">JI435_143300</name>
</gene>
<dbReference type="InterPro" id="IPR045063">
    <property type="entry name" value="Dynamin_N"/>
</dbReference>
<dbReference type="InterPro" id="IPR027417">
    <property type="entry name" value="P-loop_NTPase"/>
</dbReference>
<organism evidence="5 6">
    <name type="scientific">Phaeosphaeria nodorum (strain SN15 / ATCC MYA-4574 / FGSC 10173)</name>
    <name type="common">Glume blotch fungus</name>
    <name type="synonym">Parastagonospora nodorum</name>
    <dbReference type="NCBI Taxonomy" id="321614"/>
    <lineage>
        <taxon>Eukaryota</taxon>
        <taxon>Fungi</taxon>
        <taxon>Dikarya</taxon>
        <taxon>Ascomycota</taxon>
        <taxon>Pezizomycotina</taxon>
        <taxon>Dothideomycetes</taxon>
        <taxon>Pleosporomycetidae</taxon>
        <taxon>Pleosporales</taxon>
        <taxon>Pleosporineae</taxon>
        <taxon>Phaeosphaeriaceae</taxon>
        <taxon>Parastagonospora</taxon>
    </lineage>
</organism>